<name>A0A172ZB11_9PSED</name>
<dbReference type="KEGG" id="panr:A7J50_6038"/>
<dbReference type="Pfam" id="PF00196">
    <property type="entry name" value="GerE"/>
    <property type="match status" value="1"/>
</dbReference>
<organism evidence="2 3">
    <name type="scientific">Pseudomonas antarctica</name>
    <dbReference type="NCBI Taxonomy" id="219572"/>
    <lineage>
        <taxon>Bacteria</taxon>
        <taxon>Pseudomonadati</taxon>
        <taxon>Pseudomonadota</taxon>
        <taxon>Gammaproteobacteria</taxon>
        <taxon>Pseudomonadales</taxon>
        <taxon>Pseudomonadaceae</taxon>
        <taxon>Pseudomonas</taxon>
    </lineage>
</organism>
<dbReference type="InterPro" id="IPR000792">
    <property type="entry name" value="Tscrpt_reg_LuxR_C"/>
</dbReference>
<accession>A0A172ZB11</accession>
<proteinExistence type="predicted"/>
<dbReference type="InterPro" id="IPR036388">
    <property type="entry name" value="WH-like_DNA-bd_sf"/>
</dbReference>
<dbReference type="SMART" id="SM00421">
    <property type="entry name" value="HTH_LUXR"/>
    <property type="match status" value="1"/>
</dbReference>
<keyword evidence="2" id="KW-0614">Plasmid</keyword>
<dbReference type="EMBL" id="CP015602">
    <property type="protein sequence ID" value="ANF89326.1"/>
    <property type="molecule type" value="Genomic_DNA"/>
</dbReference>
<dbReference type="SUPFAM" id="SSF46894">
    <property type="entry name" value="C-terminal effector domain of the bipartite response regulators"/>
    <property type="match status" value="1"/>
</dbReference>
<dbReference type="RefSeq" id="WP_064455139.1">
    <property type="nucleotide sequence ID" value="NZ_CP015602.1"/>
</dbReference>
<gene>
    <name evidence="2" type="ORF">A7J50_6038</name>
</gene>
<feature type="domain" description="HTH luxR-type" evidence="1">
    <location>
        <begin position="16"/>
        <end position="73"/>
    </location>
</feature>
<sequence length="92" mass="10612">MAIYDENFTPALLNVFPELTKPEVRVLYLYATAYDMRTIAQELGISINTISIHLTHVKEKYGLEKNIELRNVYAARTNSLYLMTLFKLVGNK</sequence>
<dbReference type="Proteomes" id="UP000077829">
    <property type="component" value="Plasmid pP27494_2"/>
</dbReference>
<dbReference type="GO" id="GO:0006355">
    <property type="term" value="P:regulation of DNA-templated transcription"/>
    <property type="evidence" value="ECO:0007669"/>
    <property type="project" value="InterPro"/>
</dbReference>
<dbReference type="AlphaFoldDB" id="A0A172ZB11"/>
<reference evidence="2 3" key="1">
    <citation type="submission" date="2016-05" db="EMBL/GenBank/DDBJ databases">
        <title>Complete genome sequence of Pseudomonas antarctica PAMC 27494.</title>
        <authorList>
            <person name="Lee J."/>
        </authorList>
    </citation>
    <scope>NUCLEOTIDE SEQUENCE [LARGE SCALE GENOMIC DNA]</scope>
    <source>
        <strain evidence="2 3">PAMC 27494</strain>
        <plasmid evidence="3">Plasmid pp27494_2</plasmid>
    </source>
</reference>
<dbReference type="Gene3D" id="1.10.10.10">
    <property type="entry name" value="Winged helix-like DNA-binding domain superfamily/Winged helix DNA-binding domain"/>
    <property type="match status" value="1"/>
</dbReference>
<dbReference type="InterPro" id="IPR016032">
    <property type="entry name" value="Sig_transdc_resp-reg_C-effctor"/>
</dbReference>
<dbReference type="GO" id="GO:0003677">
    <property type="term" value="F:DNA binding"/>
    <property type="evidence" value="ECO:0007669"/>
    <property type="project" value="InterPro"/>
</dbReference>
<dbReference type="PATRIC" id="fig|219572.3.peg.6198"/>
<evidence type="ECO:0000313" key="3">
    <source>
        <dbReference type="Proteomes" id="UP000077829"/>
    </source>
</evidence>
<evidence type="ECO:0000313" key="2">
    <source>
        <dbReference type="EMBL" id="ANF89326.1"/>
    </source>
</evidence>
<geneLocation type="plasmid" evidence="3">
    <name>pp27494_2</name>
</geneLocation>
<protein>
    <recommendedName>
        <fullName evidence="1">HTH luxR-type domain-containing protein</fullName>
    </recommendedName>
</protein>
<evidence type="ECO:0000259" key="1">
    <source>
        <dbReference type="SMART" id="SM00421"/>
    </source>
</evidence>